<dbReference type="Proteomes" id="UP000027920">
    <property type="component" value="Unassembled WGS sequence"/>
</dbReference>
<gene>
    <name evidence="2" type="ORF">A1O9_04987</name>
</gene>
<dbReference type="InterPro" id="IPR001466">
    <property type="entry name" value="Beta-lactam-related"/>
</dbReference>
<dbReference type="PANTHER" id="PTHR43283:SF3">
    <property type="entry name" value="BETA-LACTAMASE FAMILY PROTEIN (AFU_ORTHOLOGUE AFUA_5G07500)"/>
    <property type="match status" value="1"/>
</dbReference>
<name>A0A072PK52_9EURO</name>
<keyword evidence="3" id="KW-1185">Reference proteome</keyword>
<dbReference type="SUPFAM" id="SSF56601">
    <property type="entry name" value="beta-lactamase/transpeptidase-like"/>
    <property type="match status" value="1"/>
</dbReference>
<dbReference type="GeneID" id="25279914"/>
<accession>A0A072PK52</accession>
<dbReference type="STRING" id="1182545.A0A072PK52"/>
<dbReference type="InterPro" id="IPR050789">
    <property type="entry name" value="Diverse_Enzym_Activities"/>
</dbReference>
<sequence>MEAKLRPFFKASVKNRQLPGIGAFLVDKKGIFLFREAFGSTQIENPTAPTFDVDTVLPMFSCTTLWTTIAALQLIEQGKLTLSDYVEQYVSAISKVQVLECNQQKEGSAPSFRPPNSKPTILQLMGRPIQQGFPTTFSTN</sequence>
<dbReference type="Gene3D" id="3.40.710.10">
    <property type="entry name" value="DD-peptidase/beta-lactamase superfamily"/>
    <property type="match status" value="1"/>
</dbReference>
<dbReference type="Pfam" id="PF00144">
    <property type="entry name" value="Beta-lactamase"/>
    <property type="match status" value="1"/>
</dbReference>
<dbReference type="RefSeq" id="XP_013262727.1">
    <property type="nucleotide sequence ID" value="XM_013407273.1"/>
</dbReference>
<reference evidence="2 3" key="1">
    <citation type="submission" date="2013-03" db="EMBL/GenBank/DDBJ databases">
        <title>The Genome Sequence of Exophiala aquamarina CBS 119918.</title>
        <authorList>
            <consortium name="The Broad Institute Genomics Platform"/>
            <person name="Cuomo C."/>
            <person name="de Hoog S."/>
            <person name="Gorbushina A."/>
            <person name="Walker B."/>
            <person name="Young S.K."/>
            <person name="Zeng Q."/>
            <person name="Gargeya S."/>
            <person name="Fitzgerald M."/>
            <person name="Haas B."/>
            <person name="Abouelleil A."/>
            <person name="Allen A.W."/>
            <person name="Alvarado L."/>
            <person name="Arachchi H.M."/>
            <person name="Berlin A.M."/>
            <person name="Chapman S.B."/>
            <person name="Gainer-Dewar J."/>
            <person name="Goldberg J."/>
            <person name="Griggs A."/>
            <person name="Gujja S."/>
            <person name="Hansen M."/>
            <person name="Howarth C."/>
            <person name="Imamovic A."/>
            <person name="Ireland A."/>
            <person name="Larimer J."/>
            <person name="McCowan C."/>
            <person name="Murphy C."/>
            <person name="Pearson M."/>
            <person name="Poon T.W."/>
            <person name="Priest M."/>
            <person name="Roberts A."/>
            <person name="Saif S."/>
            <person name="Shea T."/>
            <person name="Sisk P."/>
            <person name="Sykes S."/>
            <person name="Wortman J."/>
            <person name="Nusbaum C."/>
            <person name="Birren B."/>
        </authorList>
    </citation>
    <scope>NUCLEOTIDE SEQUENCE [LARGE SCALE GENOMIC DNA]</scope>
    <source>
        <strain evidence="2 3">CBS 119918</strain>
    </source>
</reference>
<dbReference type="PANTHER" id="PTHR43283">
    <property type="entry name" value="BETA-LACTAMASE-RELATED"/>
    <property type="match status" value="1"/>
</dbReference>
<dbReference type="VEuPathDB" id="FungiDB:A1O9_04987"/>
<dbReference type="AlphaFoldDB" id="A0A072PK52"/>
<comment type="caution">
    <text evidence="2">The sequence shown here is derived from an EMBL/GenBank/DDBJ whole genome shotgun (WGS) entry which is preliminary data.</text>
</comment>
<dbReference type="OrthoDB" id="428260at2759"/>
<proteinExistence type="predicted"/>
<organism evidence="2 3">
    <name type="scientific">Exophiala aquamarina CBS 119918</name>
    <dbReference type="NCBI Taxonomy" id="1182545"/>
    <lineage>
        <taxon>Eukaryota</taxon>
        <taxon>Fungi</taxon>
        <taxon>Dikarya</taxon>
        <taxon>Ascomycota</taxon>
        <taxon>Pezizomycotina</taxon>
        <taxon>Eurotiomycetes</taxon>
        <taxon>Chaetothyriomycetidae</taxon>
        <taxon>Chaetothyriales</taxon>
        <taxon>Herpotrichiellaceae</taxon>
        <taxon>Exophiala</taxon>
    </lineage>
</organism>
<protein>
    <submittedName>
        <fullName evidence="2">Beta-lactamase</fullName>
    </submittedName>
</protein>
<feature type="domain" description="Beta-lactamase-related" evidence="1">
    <location>
        <begin position="8"/>
        <end position="100"/>
    </location>
</feature>
<dbReference type="InterPro" id="IPR012338">
    <property type="entry name" value="Beta-lactam/transpept-like"/>
</dbReference>
<evidence type="ECO:0000313" key="2">
    <source>
        <dbReference type="EMBL" id="KEF60137.1"/>
    </source>
</evidence>
<evidence type="ECO:0000259" key="1">
    <source>
        <dbReference type="Pfam" id="PF00144"/>
    </source>
</evidence>
<dbReference type="EMBL" id="AMGV01000003">
    <property type="protein sequence ID" value="KEF60137.1"/>
    <property type="molecule type" value="Genomic_DNA"/>
</dbReference>
<dbReference type="HOGENOM" id="CLU_1835181_0_0_1"/>
<evidence type="ECO:0000313" key="3">
    <source>
        <dbReference type="Proteomes" id="UP000027920"/>
    </source>
</evidence>